<sequence length="470" mass="49994">MKIYTSLIVMLLLLGTLAMPGRAQVLWSKQYGTPAVDVLQGLQTIRSGGYLLSGHQLASGSGALFLVRTKEQGDTIWTKKLRVRKFTSVTATDLLSEDNAGQVLLVASGRTGAAMATCLVKLDQATGDTLWTQVTAGPTAPDYTDLAWTQANDYVLTANIEGHPYLVRMSAAGQITRQTLLDYAPDQPGGATRLARGTGGYWVAVDPMSGPGTIKMIFVSDAGVRGTEYLTSLETAYFASDPGRGIRSFLPVEEGNFLLVTSNTASKLSPTFTTLWAKYTFTGFPGSIGAFSFSQAQRTTSGNYLLLGTGRTSNNIEVNLYRFSPAGSSLGREGYFAGLNYGYNNTRVQVNPVTGQFALAVDTGADADYKMIGLTGDAVLAAAPRVATPAAQLYPNPVADAEQVTITAPVPLAGPYLLTDMQGRTVRSGRVQATALGRYALSLLGLPAGMYQLQLTDSQGQRTTLKVLKN</sequence>
<accession>A0A246FNR0</accession>
<proteinExistence type="predicted"/>
<dbReference type="AlphaFoldDB" id="A0A246FNR0"/>
<gene>
    <name evidence="1" type="ORF">CDA63_03235</name>
</gene>
<reference evidence="1 2" key="1">
    <citation type="submission" date="2017-06" db="EMBL/GenBank/DDBJ databases">
        <title>Hymenobacter amundsenii sp. nov. isolated from regoliths in Antarctica.</title>
        <authorList>
            <person name="Sedlacek I."/>
            <person name="Kralova S."/>
            <person name="Pantucek R."/>
            <person name="Svec P."/>
            <person name="Holochova P."/>
            <person name="Stankova E."/>
            <person name="Vrbovska V."/>
            <person name="Busse H.-J."/>
        </authorList>
    </citation>
    <scope>NUCLEOTIDE SEQUENCE [LARGE SCALE GENOMIC DNA]</scope>
    <source>
        <strain evidence="1 2">CCM 8682</strain>
    </source>
</reference>
<dbReference type="OrthoDB" id="862356at2"/>
<dbReference type="EMBL" id="NIRR01000003">
    <property type="protein sequence ID" value="OWP64405.1"/>
    <property type="molecule type" value="Genomic_DNA"/>
</dbReference>
<organism evidence="1 2">
    <name type="scientific">Hymenobacter amundsenii</name>
    <dbReference type="NCBI Taxonomy" id="2006685"/>
    <lineage>
        <taxon>Bacteria</taxon>
        <taxon>Pseudomonadati</taxon>
        <taxon>Bacteroidota</taxon>
        <taxon>Cytophagia</taxon>
        <taxon>Cytophagales</taxon>
        <taxon>Hymenobacteraceae</taxon>
        <taxon>Hymenobacter</taxon>
    </lineage>
</organism>
<protein>
    <recommendedName>
        <fullName evidence="3">Secretion system C-terminal sorting domain-containing protein</fullName>
    </recommendedName>
</protein>
<dbReference type="NCBIfam" id="TIGR04183">
    <property type="entry name" value="Por_Secre_tail"/>
    <property type="match status" value="1"/>
</dbReference>
<dbReference type="SUPFAM" id="SSF50998">
    <property type="entry name" value="Quinoprotein alcohol dehydrogenase-like"/>
    <property type="match status" value="1"/>
</dbReference>
<evidence type="ECO:0008006" key="3">
    <source>
        <dbReference type="Google" id="ProtNLM"/>
    </source>
</evidence>
<comment type="caution">
    <text evidence="1">The sequence shown here is derived from an EMBL/GenBank/DDBJ whole genome shotgun (WGS) entry which is preliminary data.</text>
</comment>
<dbReference type="InterPro" id="IPR026444">
    <property type="entry name" value="Secre_tail"/>
</dbReference>
<evidence type="ECO:0000313" key="1">
    <source>
        <dbReference type="EMBL" id="OWP64405.1"/>
    </source>
</evidence>
<keyword evidence="2" id="KW-1185">Reference proteome</keyword>
<dbReference type="Proteomes" id="UP000197277">
    <property type="component" value="Unassembled WGS sequence"/>
</dbReference>
<dbReference type="RefSeq" id="WP_088463014.1">
    <property type="nucleotide sequence ID" value="NZ_NIRR01000003.1"/>
</dbReference>
<dbReference type="InterPro" id="IPR011047">
    <property type="entry name" value="Quinoprotein_ADH-like_sf"/>
</dbReference>
<name>A0A246FNR0_9BACT</name>
<evidence type="ECO:0000313" key="2">
    <source>
        <dbReference type="Proteomes" id="UP000197277"/>
    </source>
</evidence>